<sequence length="59" mass="7104">MSLSLSAIISHKKTFLKFLYIIFYLINYFDIKIKKFMLICFFNFLCIIFILNFYNGACL</sequence>
<gene>
    <name evidence="2" type="ORF">AXG55_14375</name>
</gene>
<keyword evidence="1" id="KW-0472">Membrane</keyword>
<feature type="transmembrane region" description="Helical" evidence="1">
    <location>
        <begin position="36"/>
        <end position="54"/>
    </location>
</feature>
<dbReference type="EMBL" id="CP017834">
    <property type="protein sequence ID" value="APJ05013.1"/>
    <property type="molecule type" value="Genomic_DNA"/>
</dbReference>
<dbReference type="KEGG" id="saqi:AXG55_14375"/>
<dbReference type="AlphaFoldDB" id="A0A1L4D473"/>
<keyword evidence="3" id="KW-1185">Reference proteome</keyword>
<evidence type="ECO:0000256" key="1">
    <source>
        <dbReference type="SAM" id="Phobius"/>
    </source>
</evidence>
<evidence type="ECO:0000313" key="2">
    <source>
        <dbReference type="EMBL" id="APJ05013.1"/>
    </source>
</evidence>
<name>A0A1L4D473_9BACT</name>
<keyword evidence="1" id="KW-1133">Transmembrane helix</keyword>
<organism evidence="2 3">
    <name type="scientific">Silvanigrella aquatica</name>
    <dbReference type="NCBI Taxonomy" id="1915309"/>
    <lineage>
        <taxon>Bacteria</taxon>
        <taxon>Pseudomonadati</taxon>
        <taxon>Bdellovibrionota</taxon>
        <taxon>Oligoflexia</taxon>
        <taxon>Silvanigrellales</taxon>
        <taxon>Silvanigrellaceae</taxon>
        <taxon>Silvanigrella</taxon>
    </lineage>
</organism>
<keyword evidence="1" id="KW-0812">Transmembrane</keyword>
<accession>A0A1L4D473</accession>
<dbReference type="Proteomes" id="UP000184731">
    <property type="component" value="Chromosome"/>
</dbReference>
<reference evidence="2 3" key="1">
    <citation type="submission" date="2016-10" db="EMBL/GenBank/DDBJ databases">
        <title>Silvanigrella aquatica sp. nov., isolated from a freshwater lake located in the Black Forest, Germany, description of Silvanigrellaceae fam. nov., Silvanigrellales ord. nov., reclassification of the order Bdellovibrionales in the class Oligoflexia, reclassification of the families Bacteriovoracaceae and Halobacteriovoraceae in the new order Bacteriovoracales ord. nov., and reclassification of the family Pseudobacteriovoracaceae in the order Oligoflexiales.</title>
        <authorList>
            <person name="Hahn M.W."/>
            <person name="Schmidt J."/>
            <person name="Koll U."/>
            <person name="Rohde M."/>
            <person name="Verbag S."/>
            <person name="Pitt A."/>
            <person name="Nakai R."/>
            <person name="Naganuma T."/>
            <person name="Lang E."/>
        </authorList>
    </citation>
    <scope>NUCLEOTIDE SEQUENCE [LARGE SCALE GENOMIC DNA]</scope>
    <source>
        <strain evidence="2 3">MWH-Nonnen-W8red</strain>
    </source>
</reference>
<protein>
    <submittedName>
        <fullName evidence="2">Uncharacterized protein</fullName>
    </submittedName>
</protein>
<feature type="transmembrane region" description="Helical" evidence="1">
    <location>
        <begin position="14"/>
        <end position="29"/>
    </location>
</feature>
<evidence type="ECO:0000313" key="3">
    <source>
        <dbReference type="Proteomes" id="UP000184731"/>
    </source>
</evidence>
<proteinExistence type="predicted"/>